<keyword evidence="3" id="KW-1185">Reference proteome</keyword>
<feature type="region of interest" description="Disordered" evidence="1">
    <location>
        <begin position="1"/>
        <end position="24"/>
    </location>
</feature>
<dbReference type="EMBL" id="MU855737">
    <property type="protein sequence ID" value="KAK3899810.1"/>
    <property type="molecule type" value="Genomic_DNA"/>
</dbReference>
<dbReference type="AlphaFoldDB" id="A0AAN6RR16"/>
<protein>
    <submittedName>
        <fullName evidence="2">Uncharacterized protein</fullName>
    </submittedName>
</protein>
<feature type="compositionally biased region" description="Low complexity" evidence="1">
    <location>
        <begin position="1"/>
        <end position="14"/>
    </location>
</feature>
<reference evidence="2" key="2">
    <citation type="submission" date="2023-05" db="EMBL/GenBank/DDBJ databases">
        <authorList>
            <consortium name="Lawrence Berkeley National Laboratory"/>
            <person name="Steindorff A."/>
            <person name="Hensen N."/>
            <person name="Bonometti L."/>
            <person name="Westerberg I."/>
            <person name="Brannstrom I.O."/>
            <person name="Guillou S."/>
            <person name="Cros-Aarteil S."/>
            <person name="Calhoun S."/>
            <person name="Haridas S."/>
            <person name="Kuo A."/>
            <person name="Mondo S."/>
            <person name="Pangilinan J."/>
            <person name="Riley R."/>
            <person name="Labutti K."/>
            <person name="Andreopoulos B."/>
            <person name="Lipzen A."/>
            <person name="Chen C."/>
            <person name="Yanf M."/>
            <person name="Daum C."/>
            <person name="Ng V."/>
            <person name="Clum A."/>
            <person name="Ohm R."/>
            <person name="Martin F."/>
            <person name="Silar P."/>
            <person name="Natvig D."/>
            <person name="Lalanne C."/>
            <person name="Gautier V."/>
            <person name="Ament-Velasquez S.L."/>
            <person name="Kruys A."/>
            <person name="Hutchinson M.I."/>
            <person name="Powell A.J."/>
            <person name="Barry K."/>
            <person name="Miller A.N."/>
            <person name="Grigoriev I.V."/>
            <person name="Debuchy R."/>
            <person name="Gladieux P."/>
            <person name="Thoren M.H."/>
            <person name="Johannesson H."/>
        </authorList>
    </citation>
    <scope>NUCLEOTIDE SEQUENCE</scope>
    <source>
        <strain evidence="2">CBS 103.79</strain>
    </source>
</reference>
<dbReference type="Proteomes" id="UP001303889">
    <property type="component" value="Unassembled WGS sequence"/>
</dbReference>
<gene>
    <name evidence="2" type="ORF">C8A05DRAFT_46220</name>
</gene>
<organism evidence="2 3">
    <name type="scientific">Staphylotrichum tortipilum</name>
    <dbReference type="NCBI Taxonomy" id="2831512"/>
    <lineage>
        <taxon>Eukaryota</taxon>
        <taxon>Fungi</taxon>
        <taxon>Dikarya</taxon>
        <taxon>Ascomycota</taxon>
        <taxon>Pezizomycotina</taxon>
        <taxon>Sordariomycetes</taxon>
        <taxon>Sordariomycetidae</taxon>
        <taxon>Sordariales</taxon>
        <taxon>Chaetomiaceae</taxon>
        <taxon>Staphylotrichum</taxon>
    </lineage>
</organism>
<proteinExistence type="predicted"/>
<name>A0AAN6RR16_9PEZI</name>
<reference evidence="2" key="1">
    <citation type="journal article" date="2023" name="Mol. Phylogenet. Evol.">
        <title>Genome-scale phylogeny and comparative genomics of the fungal order Sordariales.</title>
        <authorList>
            <person name="Hensen N."/>
            <person name="Bonometti L."/>
            <person name="Westerberg I."/>
            <person name="Brannstrom I.O."/>
            <person name="Guillou S."/>
            <person name="Cros-Aarteil S."/>
            <person name="Calhoun S."/>
            <person name="Haridas S."/>
            <person name="Kuo A."/>
            <person name="Mondo S."/>
            <person name="Pangilinan J."/>
            <person name="Riley R."/>
            <person name="LaButti K."/>
            <person name="Andreopoulos B."/>
            <person name="Lipzen A."/>
            <person name="Chen C."/>
            <person name="Yan M."/>
            <person name="Daum C."/>
            <person name="Ng V."/>
            <person name="Clum A."/>
            <person name="Steindorff A."/>
            <person name="Ohm R.A."/>
            <person name="Martin F."/>
            <person name="Silar P."/>
            <person name="Natvig D.O."/>
            <person name="Lalanne C."/>
            <person name="Gautier V."/>
            <person name="Ament-Velasquez S.L."/>
            <person name="Kruys A."/>
            <person name="Hutchinson M.I."/>
            <person name="Powell A.J."/>
            <person name="Barry K."/>
            <person name="Miller A.N."/>
            <person name="Grigoriev I.V."/>
            <person name="Debuchy R."/>
            <person name="Gladieux P."/>
            <person name="Hiltunen Thoren M."/>
            <person name="Johannesson H."/>
        </authorList>
    </citation>
    <scope>NUCLEOTIDE SEQUENCE</scope>
    <source>
        <strain evidence="2">CBS 103.79</strain>
    </source>
</reference>
<evidence type="ECO:0000256" key="1">
    <source>
        <dbReference type="SAM" id="MobiDB-lite"/>
    </source>
</evidence>
<evidence type="ECO:0000313" key="2">
    <source>
        <dbReference type="EMBL" id="KAK3899810.1"/>
    </source>
</evidence>
<accession>A0AAN6RR16</accession>
<sequence>MPPPSAQGSASPQSYHLESVSDADPEIKARAATMTKLKGLARDAQTARVPYTDDGSMHHQTFRRAVSNVLSTELALFTFAQIIDGLPTADVAYDRRFPGLDGVVHPIEEHPNLCPGVMERTREIRDRFDRSILLFDLTVIRAYRRAVPGSQRFNIRFMELVAVSMHQLGTLLFNLEECMHKGGPQDIERITQYLEPPSSPGGFHHGYLADDIYPEGVADVVGYWTEDRILGGVTVFDRQAEQRTPKEPPNTWFYGCRENVTYRYFQLQDQQQQAMVDFFLADDPGQAPCPLPIIGDKNNRVRVDFWKALTERFICRDVWERKPPTNETIRFWERRPQNEFDYPEHRTLLEAVNTRLGIPFPAPASEQDSCCDAATDKAECVCPKGDPDRKMGS</sequence>
<comment type="caution">
    <text evidence="2">The sequence shown here is derived from an EMBL/GenBank/DDBJ whole genome shotgun (WGS) entry which is preliminary data.</text>
</comment>
<evidence type="ECO:0000313" key="3">
    <source>
        <dbReference type="Proteomes" id="UP001303889"/>
    </source>
</evidence>